<dbReference type="PANTHER" id="PTHR23513">
    <property type="entry name" value="INTEGRAL MEMBRANE EFFLUX PROTEIN-RELATED"/>
    <property type="match status" value="1"/>
</dbReference>
<keyword evidence="4 7" id="KW-0812">Transmembrane</keyword>
<feature type="transmembrane region" description="Helical" evidence="7">
    <location>
        <begin position="80"/>
        <end position="99"/>
    </location>
</feature>
<gene>
    <name evidence="8" type="ORF">JOF29_007429</name>
</gene>
<dbReference type="Gene3D" id="1.20.1250.20">
    <property type="entry name" value="MFS general substrate transporter like domains"/>
    <property type="match status" value="1"/>
</dbReference>
<evidence type="ECO:0000256" key="4">
    <source>
        <dbReference type="ARBA" id="ARBA00022692"/>
    </source>
</evidence>
<proteinExistence type="predicted"/>
<feature type="transmembrane region" description="Helical" evidence="7">
    <location>
        <begin position="46"/>
        <end position="68"/>
    </location>
</feature>
<comment type="subcellular location">
    <subcellularLocation>
        <location evidence="1">Cell membrane</location>
        <topology evidence="1">Multi-pass membrane protein</topology>
    </subcellularLocation>
</comment>
<evidence type="ECO:0000256" key="3">
    <source>
        <dbReference type="ARBA" id="ARBA00022475"/>
    </source>
</evidence>
<feature type="transmembrane region" description="Helical" evidence="7">
    <location>
        <begin position="248"/>
        <end position="270"/>
    </location>
</feature>
<keyword evidence="6 7" id="KW-0472">Membrane</keyword>
<evidence type="ECO:0000256" key="2">
    <source>
        <dbReference type="ARBA" id="ARBA00022448"/>
    </source>
</evidence>
<evidence type="ECO:0000256" key="7">
    <source>
        <dbReference type="SAM" id="Phobius"/>
    </source>
</evidence>
<dbReference type="PANTHER" id="PTHR23513:SF6">
    <property type="entry name" value="MAJOR FACILITATOR SUPERFAMILY ASSOCIATED DOMAIN-CONTAINING PROTEIN"/>
    <property type="match status" value="1"/>
</dbReference>
<comment type="caution">
    <text evidence="8">The sequence shown here is derived from an EMBL/GenBank/DDBJ whole genome shotgun (WGS) entry which is preliminary data.</text>
</comment>
<dbReference type="InterPro" id="IPR036259">
    <property type="entry name" value="MFS_trans_sf"/>
</dbReference>
<dbReference type="SUPFAM" id="SSF103473">
    <property type="entry name" value="MFS general substrate transporter"/>
    <property type="match status" value="1"/>
</dbReference>
<dbReference type="RefSeq" id="WP_209698854.1">
    <property type="nucleotide sequence ID" value="NZ_BAAAVU010000023.1"/>
</dbReference>
<protein>
    <submittedName>
        <fullName evidence="8">MFS family permease</fullName>
    </submittedName>
</protein>
<dbReference type="EMBL" id="JAGINT010000002">
    <property type="protein sequence ID" value="MBP2356319.1"/>
    <property type="molecule type" value="Genomic_DNA"/>
</dbReference>
<dbReference type="CDD" id="cd06173">
    <property type="entry name" value="MFS_MefA_like"/>
    <property type="match status" value="1"/>
</dbReference>
<feature type="transmembrane region" description="Helical" evidence="7">
    <location>
        <begin position="343"/>
        <end position="365"/>
    </location>
</feature>
<keyword evidence="9" id="KW-1185">Reference proteome</keyword>
<feature type="transmembrane region" description="Helical" evidence="7">
    <location>
        <begin position="282"/>
        <end position="298"/>
    </location>
</feature>
<name>A0ABS4UXR4_9ACTN</name>
<reference evidence="8 9" key="1">
    <citation type="submission" date="2021-03" db="EMBL/GenBank/DDBJ databases">
        <title>Sequencing the genomes of 1000 actinobacteria strains.</title>
        <authorList>
            <person name="Klenk H.-P."/>
        </authorList>
    </citation>
    <scope>NUCLEOTIDE SEQUENCE [LARGE SCALE GENOMIC DNA]</scope>
    <source>
        <strain evidence="8 9">DSM 18824</strain>
    </source>
</reference>
<evidence type="ECO:0000256" key="5">
    <source>
        <dbReference type="ARBA" id="ARBA00022989"/>
    </source>
</evidence>
<feature type="transmembrane region" description="Helical" evidence="7">
    <location>
        <begin position="371"/>
        <end position="390"/>
    </location>
</feature>
<dbReference type="InterPro" id="IPR010290">
    <property type="entry name" value="TM_effector"/>
</dbReference>
<dbReference type="Pfam" id="PF05977">
    <property type="entry name" value="MFS_3"/>
    <property type="match status" value="1"/>
</dbReference>
<keyword evidence="3" id="KW-1003">Cell membrane</keyword>
<keyword evidence="2" id="KW-0813">Transport</keyword>
<feature type="transmembrane region" description="Helical" evidence="7">
    <location>
        <begin position="142"/>
        <end position="161"/>
    </location>
</feature>
<evidence type="ECO:0000313" key="8">
    <source>
        <dbReference type="EMBL" id="MBP2356319.1"/>
    </source>
</evidence>
<dbReference type="Proteomes" id="UP000755585">
    <property type="component" value="Unassembled WGS sequence"/>
</dbReference>
<feature type="transmembrane region" description="Helical" evidence="7">
    <location>
        <begin position="219"/>
        <end position="242"/>
    </location>
</feature>
<evidence type="ECO:0000256" key="6">
    <source>
        <dbReference type="ARBA" id="ARBA00023136"/>
    </source>
</evidence>
<keyword evidence="5 7" id="KW-1133">Transmembrane helix</keyword>
<sequence length="407" mass="42055">MAWVVRGEFRKLWLGQLVSASGSAVTTVALPLVAVVTLHASAVEMGALSALSIAPHLVFGLLAGVWVDRWSLRSVLIWTDLGRLVLLASVPAAAALGWLRIEQLYAVAVLTGVLTLLFDTASQTIIPSLVPRADLMRANSAALLNANLASTLGPSAAGLLVQVLTAPFAILVDAASYVVSTVTAYLLREPARPPAQPRSEVRLSAGLQVLFGNRMLRPLVTSAAIAAMAGAMLGPLVVLLLIRELHKSPAFVGLSLTTFGAAAVAGTFVAGPWCARVGIGRSYLSGVFLASLTGVALFTGLTPVILLGQVCTGLGMSLFSVPQRTLRQAMAPPHLLGQVTASWRTLVIGGQTVGAAGSGVLATALGVRPTLLIVTAGMLAGFLVAALSPLRGLRELPEVARSIAPDR</sequence>
<evidence type="ECO:0000313" key="9">
    <source>
        <dbReference type="Proteomes" id="UP000755585"/>
    </source>
</evidence>
<evidence type="ECO:0000256" key="1">
    <source>
        <dbReference type="ARBA" id="ARBA00004651"/>
    </source>
</evidence>
<feature type="transmembrane region" description="Helical" evidence="7">
    <location>
        <begin position="12"/>
        <end position="40"/>
    </location>
</feature>
<accession>A0ABS4UXR4</accession>
<feature type="transmembrane region" description="Helical" evidence="7">
    <location>
        <begin position="105"/>
        <end position="130"/>
    </location>
</feature>
<organism evidence="8 9">
    <name type="scientific">Kribbella aluminosa</name>
    <dbReference type="NCBI Taxonomy" id="416017"/>
    <lineage>
        <taxon>Bacteria</taxon>
        <taxon>Bacillati</taxon>
        <taxon>Actinomycetota</taxon>
        <taxon>Actinomycetes</taxon>
        <taxon>Propionibacteriales</taxon>
        <taxon>Kribbellaceae</taxon>
        <taxon>Kribbella</taxon>
    </lineage>
</organism>